<organism evidence="2 3">
    <name type="scientific">Thomasclavelia cocleata</name>
    <dbReference type="NCBI Taxonomy" id="69824"/>
    <lineage>
        <taxon>Bacteria</taxon>
        <taxon>Bacillati</taxon>
        <taxon>Bacillota</taxon>
        <taxon>Erysipelotrichia</taxon>
        <taxon>Erysipelotrichales</taxon>
        <taxon>Coprobacillaceae</taxon>
        <taxon>Thomasclavelia</taxon>
    </lineage>
</organism>
<dbReference type="GeneID" id="78288903"/>
<proteinExistence type="predicted"/>
<protein>
    <submittedName>
        <fullName evidence="2">Uncharacterized protein</fullName>
    </submittedName>
</protein>
<dbReference type="AlphaFoldDB" id="A0A1I0G951"/>
<dbReference type="Proteomes" id="UP000198558">
    <property type="component" value="Unassembled WGS sequence"/>
</dbReference>
<evidence type="ECO:0000313" key="3">
    <source>
        <dbReference type="Proteomes" id="UP000198558"/>
    </source>
</evidence>
<dbReference type="OrthoDB" id="9916411at2"/>
<evidence type="ECO:0000256" key="1">
    <source>
        <dbReference type="SAM" id="SignalP"/>
    </source>
</evidence>
<dbReference type="EMBL" id="FOIN01000026">
    <property type="protein sequence ID" value="SET66500.1"/>
    <property type="molecule type" value="Genomic_DNA"/>
</dbReference>
<sequence length="294" mass="32239">MKKIIACMLSMMLFLGSYISVSAAQLPQFEKAALLLDTRTSTNVDQTQFITLHPDDAYLDGISASIIKHTITAHRENDGSVTLTINEMIHTVRGYYEHLATDASGENFIPSKNTAFYTSSQGITTTSLSPDSVSSDGYVYLEFAITPAGGDAVLCKKGYKIPVDYNTYSTANRGGYLPLNSNGMYAPCFSAQVAFFNADVKKLTDNSVEVILNIESSNTKLWFKHIATSKDGDIFIPQKDSLYYISSKPISNQTYKLILPENSVSSDGYVYLEAIFDLPIGMTNVGTIKLAINK</sequence>
<keyword evidence="3" id="KW-1185">Reference proteome</keyword>
<name>A0A1I0G951_9FIRM</name>
<keyword evidence="1" id="KW-0732">Signal</keyword>
<dbReference type="RefSeq" id="WP_092354957.1">
    <property type="nucleotide sequence ID" value="NZ_FOIN01000026.1"/>
</dbReference>
<accession>A0A1I0G951</accession>
<feature type="chain" id="PRO_5039625214" evidence="1">
    <location>
        <begin position="24"/>
        <end position="294"/>
    </location>
</feature>
<evidence type="ECO:0000313" key="2">
    <source>
        <dbReference type="EMBL" id="SET66500.1"/>
    </source>
</evidence>
<gene>
    <name evidence="2" type="ORF">SAMN04489758_12619</name>
</gene>
<feature type="signal peptide" evidence="1">
    <location>
        <begin position="1"/>
        <end position="23"/>
    </location>
</feature>
<reference evidence="3" key="1">
    <citation type="submission" date="2016-10" db="EMBL/GenBank/DDBJ databases">
        <authorList>
            <person name="Varghese N."/>
            <person name="Submissions S."/>
        </authorList>
    </citation>
    <scope>NUCLEOTIDE SEQUENCE [LARGE SCALE GENOMIC DNA]</scope>
    <source>
        <strain evidence="3">DSM 1551</strain>
    </source>
</reference>